<dbReference type="PROSITE" id="PS00211">
    <property type="entry name" value="ABC_TRANSPORTER_1"/>
    <property type="match status" value="1"/>
</dbReference>
<evidence type="ECO:0000313" key="13">
    <source>
        <dbReference type="Proteomes" id="UP000019494"/>
    </source>
</evidence>
<keyword evidence="4" id="KW-0547">Nucleotide-binding</keyword>
<evidence type="ECO:0000259" key="11">
    <source>
        <dbReference type="PROSITE" id="PS50893"/>
    </source>
</evidence>
<dbReference type="SMART" id="SM00382">
    <property type="entry name" value="AAA"/>
    <property type="match status" value="1"/>
</dbReference>
<evidence type="ECO:0000313" key="12">
    <source>
        <dbReference type="EMBL" id="EWT07582.1"/>
    </source>
</evidence>
<keyword evidence="3" id="KW-1003">Cell membrane</keyword>
<dbReference type="SUPFAM" id="SSF52540">
    <property type="entry name" value="P-loop containing nucleoside triphosphate hydrolases"/>
    <property type="match status" value="1"/>
</dbReference>
<comment type="similarity">
    <text evidence="1">Belongs to the ABC transporter superfamily.</text>
</comment>
<dbReference type="PANTHER" id="PTHR43166:SF30">
    <property type="entry name" value="METHIONINE IMPORT ATP-BINDING PROTEIN METN"/>
    <property type="match status" value="1"/>
</dbReference>
<evidence type="ECO:0000256" key="3">
    <source>
        <dbReference type="ARBA" id="ARBA00022475"/>
    </source>
</evidence>
<dbReference type="Proteomes" id="UP000019494">
    <property type="component" value="Unassembled WGS sequence"/>
</dbReference>
<dbReference type="GO" id="GO:0016887">
    <property type="term" value="F:ATP hydrolysis activity"/>
    <property type="evidence" value="ECO:0007669"/>
    <property type="project" value="InterPro"/>
</dbReference>
<evidence type="ECO:0000256" key="2">
    <source>
        <dbReference type="ARBA" id="ARBA00022448"/>
    </source>
</evidence>
<dbReference type="AlphaFoldDB" id="W9GRC0"/>
<dbReference type="Pfam" id="PF00005">
    <property type="entry name" value="ABC_tran"/>
    <property type="match status" value="1"/>
</dbReference>
<evidence type="ECO:0000256" key="8">
    <source>
        <dbReference type="ARBA" id="ARBA00023136"/>
    </source>
</evidence>
<dbReference type="GO" id="GO:0006865">
    <property type="term" value="P:amino acid transport"/>
    <property type="evidence" value="ECO:0007669"/>
    <property type="project" value="UniProtKB-KW"/>
</dbReference>
<dbReference type="GO" id="GO:0005524">
    <property type="term" value="F:ATP binding"/>
    <property type="evidence" value="ECO:0007669"/>
    <property type="project" value="UniProtKB-KW"/>
</dbReference>
<keyword evidence="13" id="KW-1185">Reference proteome</keyword>
<keyword evidence="8" id="KW-0472">Membrane</keyword>
<name>W9GRC0_9MICO</name>
<evidence type="ECO:0000256" key="4">
    <source>
        <dbReference type="ARBA" id="ARBA00022741"/>
    </source>
</evidence>
<dbReference type="GO" id="GO:0005886">
    <property type="term" value="C:plasma membrane"/>
    <property type="evidence" value="ECO:0007669"/>
    <property type="project" value="UniProtKB-ARBA"/>
</dbReference>
<dbReference type="Gene3D" id="3.40.50.300">
    <property type="entry name" value="P-loop containing nucleotide triphosphate hydrolases"/>
    <property type="match status" value="1"/>
</dbReference>
<dbReference type="InterPro" id="IPR050086">
    <property type="entry name" value="MetN_ABC_transporter-like"/>
</dbReference>
<dbReference type="FunFam" id="3.40.50.300:FF:000056">
    <property type="entry name" value="Cell division ATP-binding protein FtsE"/>
    <property type="match status" value="1"/>
</dbReference>
<evidence type="ECO:0000256" key="7">
    <source>
        <dbReference type="ARBA" id="ARBA00022970"/>
    </source>
</evidence>
<evidence type="ECO:0000256" key="1">
    <source>
        <dbReference type="ARBA" id="ARBA00005417"/>
    </source>
</evidence>
<dbReference type="PATRIC" id="fig|584657.3.peg.424"/>
<organism evidence="12 13">
    <name type="scientific">Intrasporangium chromatireducens Q5-1</name>
    <dbReference type="NCBI Taxonomy" id="584657"/>
    <lineage>
        <taxon>Bacteria</taxon>
        <taxon>Bacillati</taxon>
        <taxon>Actinomycetota</taxon>
        <taxon>Actinomycetes</taxon>
        <taxon>Micrococcales</taxon>
        <taxon>Intrasporangiaceae</taxon>
        <taxon>Intrasporangium</taxon>
    </lineage>
</organism>
<evidence type="ECO:0000256" key="5">
    <source>
        <dbReference type="ARBA" id="ARBA00022840"/>
    </source>
</evidence>
<dbReference type="PROSITE" id="PS50893">
    <property type="entry name" value="ABC_TRANSPORTER_2"/>
    <property type="match status" value="1"/>
</dbReference>
<feature type="domain" description="ABC transporter" evidence="11">
    <location>
        <begin position="8"/>
        <end position="243"/>
    </location>
</feature>
<reference evidence="13" key="1">
    <citation type="submission" date="2013-08" db="EMBL/GenBank/DDBJ databases">
        <title>Intrasporangium oryzae NRRL B-24470.</title>
        <authorList>
            <person name="Liu H."/>
            <person name="Wang G."/>
        </authorList>
    </citation>
    <scope>NUCLEOTIDE SEQUENCE [LARGE SCALE GENOMIC DNA]</scope>
    <source>
        <strain evidence="13">Q5-1</strain>
    </source>
</reference>
<dbReference type="InterPro" id="IPR003593">
    <property type="entry name" value="AAA+_ATPase"/>
</dbReference>
<comment type="function">
    <text evidence="9">Part of the ABC transporter FtsEX involved in cellular division. Has ATPase activity.</text>
</comment>
<evidence type="ECO:0000256" key="6">
    <source>
        <dbReference type="ARBA" id="ARBA00022967"/>
    </source>
</evidence>
<dbReference type="InterPro" id="IPR027417">
    <property type="entry name" value="P-loop_NTPase"/>
</dbReference>
<comment type="subunit">
    <text evidence="10">Homodimer. Forms a membrane-associated complex with FtsX.</text>
</comment>
<protein>
    <submittedName>
        <fullName evidence="12">ABC transporter ATP-binding protein</fullName>
    </submittedName>
</protein>
<dbReference type="InterPro" id="IPR003439">
    <property type="entry name" value="ABC_transporter-like_ATP-bd"/>
</dbReference>
<keyword evidence="7" id="KW-0029">Amino-acid transport</keyword>
<dbReference type="RefSeq" id="WP_034712883.1">
    <property type="nucleotide sequence ID" value="NZ_AWQS01000008.1"/>
</dbReference>
<keyword evidence="5 12" id="KW-0067">ATP-binding</keyword>
<dbReference type="InterPro" id="IPR017871">
    <property type="entry name" value="ABC_transporter-like_CS"/>
</dbReference>
<sequence length="330" mass="34292">MPARPPLIRLSGVSKQFGSVRALEDISLEIPAGEIHGIVGPSGAGKSTLIRCLTGLEPPTSGEVQIAGTRIDGLRGAALRRARRSIGMVFQDVHLLSSRTAAGNVSHPLEVAGAGRAEREGRVAELLELVGLADRADSYPAQLSGGQQQRVGIARALATRPPVLLCDEPTSALDAETTRQILDLLRRLRDRLGITVVVITHEPSVVREACDSVTLLDRGRVAQSGGLLDVVTSGDTPLARALVPLPPSDPDRAGRLVAVSLGGSAQVRSARDVLAVLDAAGIPAEIAAATLETIDGHRVGRLQLEVADSDAAERVTDLLSGQGLAAEVAA</sequence>
<proteinExistence type="inferred from homology"/>
<accession>W9GRC0</accession>
<evidence type="ECO:0000256" key="10">
    <source>
        <dbReference type="ARBA" id="ARBA00063837"/>
    </source>
</evidence>
<keyword evidence="2" id="KW-0813">Transport</keyword>
<dbReference type="PANTHER" id="PTHR43166">
    <property type="entry name" value="AMINO ACID IMPORT ATP-BINDING PROTEIN"/>
    <property type="match status" value="1"/>
</dbReference>
<dbReference type="OrthoDB" id="9802264at2"/>
<gene>
    <name evidence="12" type="ORF">N864_02415</name>
</gene>
<keyword evidence="6" id="KW-1278">Translocase</keyword>
<comment type="caution">
    <text evidence="12">The sequence shown here is derived from an EMBL/GenBank/DDBJ whole genome shotgun (WGS) entry which is preliminary data.</text>
</comment>
<dbReference type="EMBL" id="AWQS01000008">
    <property type="protein sequence ID" value="EWT07582.1"/>
    <property type="molecule type" value="Genomic_DNA"/>
</dbReference>
<evidence type="ECO:0000256" key="9">
    <source>
        <dbReference type="ARBA" id="ARBA00054718"/>
    </source>
</evidence>